<dbReference type="AlphaFoldDB" id="A0AA39Q3I3"/>
<keyword evidence="2" id="KW-1185">Reference proteome</keyword>
<gene>
    <name evidence="1" type="ORF">EDD18DRAFT_247324</name>
</gene>
<evidence type="ECO:0000313" key="2">
    <source>
        <dbReference type="Proteomes" id="UP001175228"/>
    </source>
</evidence>
<organism evidence="1 2">
    <name type="scientific">Armillaria luteobubalina</name>
    <dbReference type="NCBI Taxonomy" id="153913"/>
    <lineage>
        <taxon>Eukaryota</taxon>
        <taxon>Fungi</taxon>
        <taxon>Dikarya</taxon>
        <taxon>Basidiomycota</taxon>
        <taxon>Agaricomycotina</taxon>
        <taxon>Agaricomycetes</taxon>
        <taxon>Agaricomycetidae</taxon>
        <taxon>Agaricales</taxon>
        <taxon>Marasmiineae</taxon>
        <taxon>Physalacriaceae</taxon>
        <taxon>Armillaria</taxon>
    </lineage>
</organism>
<name>A0AA39Q3I3_9AGAR</name>
<evidence type="ECO:0000313" key="1">
    <source>
        <dbReference type="EMBL" id="KAK0495587.1"/>
    </source>
</evidence>
<dbReference type="EMBL" id="JAUEPU010000017">
    <property type="protein sequence ID" value="KAK0495587.1"/>
    <property type="molecule type" value="Genomic_DNA"/>
</dbReference>
<protein>
    <submittedName>
        <fullName evidence="1">Uncharacterized protein</fullName>
    </submittedName>
</protein>
<dbReference type="Proteomes" id="UP001175228">
    <property type="component" value="Unassembled WGS sequence"/>
</dbReference>
<accession>A0AA39Q3I3</accession>
<sequence>MAASHISVKPPSLLPTSPLRFKDHPETIGITAHNSTDTHSPYTPTQQQVLEPHLHIHQTRVPIEEHIPNRIATLELEIATLRGQLLDKDSIIDKFYNKQEISDIELRKIKRTRLHEYLHIGANRHRLQTTISCWNAGKISNSDFGTRMEEHLTVLDDLASRHIEDFPTDYEDGIQLITNYGAQTSHCEHDDYLEIGSTSRKRLLHPTFSVFFQLCRPWLLAA</sequence>
<comment type="caution">
    <text evidence="1">The sequence shown here is derived from an EMBL/GenBank/DDBJ whole genome shotgun (WGS) entry which is preliminary data.</text>
</comment>
<reference evidence="1" key="1">
    <citation type="submission" date="2023-06" db="EMBL/GenBank/DDBJ databases">
        <authorList>
            <consortium name="Lawrence Berkeley National Laboratory"/>
            <person name="Ahrendt S."/>
            <person name="Sahu N."/>
            <person name="Indic B."/>
            <person name="Wong-Bajracharya J."/>
            <person name="Merenyi Z."/>
            <person name="Ke H.-M."/>
            <person name="Monk M."/>
            <person name="Kocsube S."/>
            <person name="Drula E."/>
            <person name="Lipzen A."/>
            <person name="Balint B."/>
            <person name="Henrissat B."/>
            <person name="Andreopoulos B."/>
            <person name="Martin F.M."/>
            <person name="Harder C.B."/>
            <person name="Rigling D."/>
            <person name="Ford K.L."/>
            <person name="Foster G.D."/>
            <person name="Pangilinan J."/>
            <person name="Papanicolaou A."/>
            <person name="Barry K."/>
            <person name="LaButti K."/>
            <person name="Viragh M."/>
            <person name="Koriabine M."/>
            <person name="Yan M."/>
            <person name="Riley R."/>
            <person name="Champramary S."/>
            <person name="Plett K.L."/>
            <person name="Tsai I.J."/>
            <person name="Slot J."/>
            <person name="Sipos G."/>
            <person name="Plett J."/>
            <person name="Nagy L.G."/>
            <person name="Grigoriev I.V."/>
        </authorList>
    </citation>
    <scope>NUCLEOTIDE SEQUENCE</scope>
    <source>
        <strain evidence="1">HWK02</strain>
    </source>
</reference>
<proteinExistence type="predicted"/>